<protein>
    <submittedName>
        <fullName evidence="1">Sulfotransferase</fullName>
    </submittedName>
</protein>
<evidence type="ECO:0000313" key="2">
    <source>
        <dbReference type="Proteomes" id="UP001556692"/>
    </source>
</evidence>
<comment type="caution">
    <text evidence="1">The sequence shown here is derived from an EMBL/GenBank/DDBJ whole genome shotgun (WGS) entry which is preliminary data.</text>
</comment>
<name>A0ABV3SS42_9HYPH</name>
<dbReference type="InterPro" id="IPR027417">
    <property type="entry name" value="P-loop_NTPase"/>
</dbReference>
<dbReference type="EMBL" id="JBDPGJ010000011">
    <property type="protein sequence ID" value="MEX0409627.1"/>
    <property type="molecule type" value="Genomic_DNA"/>
</dbReference>
<dbReference type="Proteomes" id="UP001556692">
    <property type="component" value="Unassembled WGS sequence"/>
</dbReference>
<dbReference type="PANTHER" id="PTHR10704:SF71">
    <property type="entry name" value="CARBOHYDRATE SULFOTRANSFERASE 1-LIKE"/>
    <property type="match status" value="1"/>
</dbReference>
<dbReference type="SUPFAM" id="SSF52540">
    <property type="entry name" value="P-loop containing nucleoside triphosphate hydrolases"/>
    <property type="match status" value="2"/>
</dbReference>
<dbReference type="RefSeq" id="WP_367957493.1">
    <property type="nucleotide sequence ID" value="NZ_JBDPGJ010000011.1"/>
</dbReference>
<dbReference type="PANTHER" id="PTHR10704">
    <property type="entry name" value="CARBOHYDRATE SULFOTRANSFERASE"/>
    <property type="match status" value="1"/>
</dbReference>
<dbReference type="InterPro" id="IPR051135">
    <property type="entry name" value="Gal/GlcNAc/GalNAc_ST"/>
</dbReference>
<reference evidence="1 2" key="1">
    <citation type="submission" date="2024-05" db="EMBL/GenBank/DDBJ databases">
        <authorList>
            <person name="Jiang F."/>
        </authorList>
    </citation>
    <scope>NUCLEOTIDE SEQUENCE [LARGE SCALE GENOMIC DNA]</scope>
    <source>
        <strain evidence="1 2">LZ166</strain>
    </source>
</reference>
<keyword evidence="2" id="KW-1185">Reference proteome</keyword>
<organism evidence="1 2">
    <name type="scientific">Aquibium pacificus</name>
    <dbReference type="NCBI Taxonomy" id="3153579"/>
    <lineage>
        <taxon>Bacteria</taxon>
        <taxon>Pseudomonadati</taxon>
        <taxon>Pseudomonadota</taxon>
        <taxon>Alphaproteobacteria</taxon>
        <taxon>Hyphomicrobiales</taxon>
        <taxon>Phyllobacteriaceae</taxon>
        <taxon>Aquibium</taxon>
    </lineage>
</organism>
<accession>A0ABV3SS42</accession>
<dbReference type="Pfam" id="PF13469">
    <property type="entry name" value="Sulfotransfer_3"/>
    <property type="match status" value="2"/>
</dbReference>
<proteinExistence type="predicted"/>
<gene>
    <name evidence="1" type="ORF">ABGN05_28700</name>
</gene>
<dbReference type="Gene3D" id="3.40.50.300">
    <property type="entry name" value="P-loop containing nucleotide triphosphate hydrolases"/>
    <property type="match status" value="2"/>
</dbReference>
<sequence>MLGTFRHLVVVTGCQRSGTTLLGQAIGAHPQAFMVDEPDGLYSWFHSLKSTGADTEEPWRRMVTAADTKYLKPHRRLVADGADDPPKFRDHITHLVLKAPNLVYEYDALASLGIKTNIIYPVRDPRSVVASMSKLTHIPMVRNQLALIGRHHSLATELADEMEMLADPDTPQHVKRAVVWRIKSGLQERFEARGLPVLSFRYEDFVTDPGALMSRIALHAGLAFDPAMLSHQSVYRGFGPGMTERARPIDRSSLTTWGDRLTPGEQRDVVRVTAAEMKSLGYDAEPGGQIASPAIARAGVPLEALRAPVIATGRGGSGTRLLTEATRASDVFLGNRLNASGDSVEWVDLIYEMTIQHETGSAPPCGWSALLRKKAAGILGQDRWRGDQPWGLKLPEAMLVVPELFTAFPEARLIHLVRHPVSISLRRTHMTSRTDNAVGRAVLAAAYRAAGRDPGLIESDGEYRNNALSWLYQVGRVAKFCRGNLRPDQYLHIRFEDFCTDPAASTARVAAFLGSGDAAGTMAGPAIDPARAVAWSADAQEQAAWVWDLCGAVAARFGYGPDPRSDLPE</sequence>
<evidence type="ECO:0000313" key="1">
    <source>
        <dbReference type="EMBL" id="MEX0409627.1"/>
    </source>
</evidence>